<feature type="compositionally biased region" description="Pro residues" evidence="6">
    <location>
        <begin position="317"/>
        <end position="326"/>
    </location>
</feature>
<dbReference type="GO" id="GO:0008270">
    <property type="term" value="F:zinc ion binding"/>
    <property type="evidence" value="ECO:0007669"/>
    <property type="project" value="UniProtKB-KW"/>
</dbReference>
<dbReference type="InterPro" id="IPR018957">
    <property type="entry name" value="Znf_C3HC4_RING-type"/>
</dbReference>
<evidence type="ECO:0000256" key="5">
    <source>
        <dbReference type="SAM" id="Coils"/>
    </source>
</evidence>
<dbReference type="AlphaFoldDB" id="A0A1Y1YJ05"/>
<organism evidence="8 9">
    <name type="scientific">Basidiobolus meristosporus CBS 931.73</name>
    <dbReference type="NCBI Taxonomy" id="1314790"/>
    <lineage>
        <taxon>Eukaryota</taxon>
        <taxon>Fungi</taxon>
        <taxon>Fungi incertae sedis</taxon>
        <taxon>Zoopagomycota</taxon>
        <taxon>Entomophthoromycotina</taxon>
        <taxon>Basidiobolomycetes</taxon>
        <taxon>Basidiobolales</taxon>
        <taxon>Basidiobolaceae</taxon>
        <taxon>Basidiobolus</taxon>
    </lineage>
</organism>
<dbReference type="PANTHER" id="PTHR46569">
    <property type="entry name" value="E3 UBIQUITIN-PROTEIN LIGASE TRAIP"/>
    <property type="match status" value="1"/>
</dbReference>
<dbReference type="InterPro" id="IPR052639">
    <property type="entry name" value="TRAIP_ubiq-protein_ligase"/>
</dbReference>
<comment type="caution">
    <text evidence="8">The sequence shown here is derived from an EMBL/GenBank/DDBJ whole genome shotgun (WGS) entry which is preliminary data.</text>
</comment>
<proteinExistence type="predicted"/>
<dbReference type="GO" id="GO:0016567">
    <property type="term" value="P:protein ubiquitination"/>
    <property type="evidence" value="ECO:0007669"/>
    <property type="project" value="TreeGrafter"/>
</dbReference>
<dbReference type="STRING" id="1314790.A0A1Y1YJ05"/>
<dbReference type="GO" id="GO:0090734">
    <property type="term" value="C:site of DNA damage"/>
    <property type="evidence" value="ECO:0007669"/>
    <property type="project" value="TreeGrafter"/>
</dbReference>
<dbReference type="SUPFAM" id="SSF57850">
    <property type="entry name" value="RING/U-box"/>
    <property type="match status" value="1"/>
</dbReference>
<dbReference type="InterPro" id="IPR013083">
    <property type="entry name" value="Znf_RING/FYVE/PHD"/>
</dbReference>
<dbReference type="SMART" id="SM00184">
    <property type="entry name" value="RING"/>
    <property type="match status" value="1"/>
</dbReference>
<protein>
    <recommendedName>
        <fullName evidence="7">RING-type domain-containing protein</fullName>
    </recommendedName>
</protein>
<dbReference type="GO" id="GO:0005634">
    <property type="term" value="C:nucleus"/>
    <property type="evidence" value="ECO:0007669"/>
    <property type="project" value="TreeGrafter"/>
</dbReference>
<evidence type="ECO:0000256" key="6">
    <source>
        <dbReference type="SAM" id="MobiDB-lite"/>
    </source>
</evidence>
<feature type="domain" description="RING-type" evidence="7">
    <location>
        <begin position="4"/>
        <end position="69"/>
    </location>
</feature>
<feature type="coiled-coil region" evidence="5">
    <location>
        <begin position="102"/>
        <end position="172"/>
    </location>
</feature>
<keyword evidence="1" id="KW-0479">Metal-binding</keyword>
<evidence type="ECO:0000313" key="8">
    <source>
        <dbReference type="EMBL" id="ORX98007.1"/>
    </source>
</evidence>
<evidence type="ECO:0000313" key="9">
    <source>
        <dbReference type="Proteomes" id="UP000193498"/>
    </source>
</evidence>
<accession>A0A1Y1YJ05</accession>
<evidence type="ECO:0000256" key="4">
    <source>
        <dbReference type="PROSITE-ProRule" id="PRU00175"/>
    </source>
</evidence>
<dbReference type="InterPro" id="IPR001841">
    <property type="entry name" value="Znf_RING"/>
</dbReference>
<dbReference type="GO" id="GO:0061630">
    <property type="term" value="F:ubiquitin protein ligase activity"/>
    <property type="evidence" value="ECO:0007669"/>
    <property type="project" value="TreeGrafter"/>
</dbReference>
<dbReference type="GO" id="GO:0031297">
    <property type="term" value="P:replication fork processing"/>
    <property type="evidence" value="ECO:0007669"/>
    <property type="project" value="TreeGrafter"/>
</dbReference>
<feature type="compositionally biased region" description="Basic residues" evidence="6">
    <location>
        <begin position="369"/>
        <end position="378"/>
    </location>
</feature>
<dbReference type="Pfam" id="PF00097">
    <property type="entry name" value="zf-C3HC4"/>
    <property type="match status" value="1"/>
</dbReference>
<dbReference type="PANTHER" id="PTHR46569:SF1">
    <property type="entry name" value="E3 UBIQUITIN-PROTEIN LIGASE RFWD3-RELATED"/>
    <property type="match status" value="1"/>
</dbReference>
<sequence length="378" mass="43722">MSVCIICTESLATKPTDNPNVPGKHQAPVSVTVCGHLFHTICILHWYQTLDNKRQVRTNHSLVSCPICKQDQQKRDLRGIYCNFESAIDIETLSEDQIHERMIALEQKVQRSEEVNDLLKARLATCEKELLDMEEITLKGLKDSLEKSKGQLEQAKKQNLELKQRISKYQRIQRILELENKEKEPEGVEFLMNYENMSRQQLTEAFFALYQVQRNGIKQLKHVEQFQEKECRKLHAEIEEQKKLRAMKEDRIKTLENWLKNLQTKYKKLQTSEPEEKRSIVSRSKPRTASFNKQLGGFQPMDQLSRQPRAVNEPVNPSKPPLPPEKPTSGSDRSSSEPELPGLRLALPAVQPPPIPKRTSFLQYDGMGGRKRKNPFSK</sequence>
<dbReference type="PROSITE" id="PS50089">
    <property type="entry name" value="ZF_RING_2"/>
    <property type="match status" value="1"/>
</dbReference>
<evidence type="ECO:0000256" key="1">
    <source>
        <dbReference type="ARBA" id="ARBA00022723"/>
    </source>
</evidence>
<dbReference type="InParanoid" id="A0A1Y1YJ05"/>
<gene>
    <name evidence="8" type="ORF">K493DRAFT_406753</name>
</gene>
<dbReference type="EMBL" id="MCFE01000122">
    <property type="protein sequence ID" value="ORX98007.1"/>
    <property type="molecule type" value="Genomic_DNA"/>
</dbReference>
<evidence type="ECO:0000256" key="3">
    <source>
        <dbReference type="ARBA" id="ARBA00022833"/>
    </source>
</evidence>
<keyword evidence="3" id="KW-0862">Zinc</keyword>
<reference evidence="8 9" key="1">
    <citation type="submission" date="2016-07" db="EMBL/GenBank/DDBJ databases">
        <title>Pervasive Adenine N6-methylation of Active Genes in Fungi.</title>
        <authorList>
            <consortium name="DOE Joint Genome Institute"/>
            <person name="Mondo S.J."/>
            <person name="Dannebaum R.O."/>
            <person name="Kuo R.C."/>
            <person name="Labutti K."/>
            <person name="Haridas S."/>
            <person name="Kuo A."/>
            <person name="Salamov A."/>
            <person name="Ahrendt S.R."/>
            <person name="Lipzen A."/>
            <person name="Sullivan W."/>
            <person name="Andreopoulos W.B."/>
            <person name="Clum A."/>
            <person name="Lindquist E."/>
            <person name="Daum C."/>
            <person name="Ramamoorthy G.K."/>
            <person name="Gryganskyi A."/>
            <person name="Culley D."/>
            <person name="Magnuson J.K."/>
            <person name="James T.Y."/>
            <person name="O'Malley M.A."/>
            <person name="Stajich J.E."/>
            <person name="Spatafora J.W."/>
            <person name="Visel A."/>
            <person name="Grigoriev I.V."/>
        </authorList>
    </citation>
    <scope>NUCLEOTIDE SEQUENCE [LARGE SCALE GENOMIC DNA]</scope>
    <source>
        <strain evidence="8 9">CBS 931.73</strain>
    </source>
</reference>
<name>A0A1Y1YJ05_9FUNG</name>
<dbReference type="Proteomes" id="UP000193498">
    <property type="component" value="Unassembled WGS sequence"/>
</dbReference>
<evidence type="ECO:0000259" key="7">
    <source>
        <dbReference type="PROSITE" id="PS50089"/>
    </source>
</evidence>
<keyword evidence="2 4" id="KW-0863">Zinc-finger</keyword>
<dbReference type="OrthoDB" id="8062037at2759"/>
<dbReference type="Gene3D" id="3.30.40.10">
    <property type="entry name" value="Zinc/RING finger domain, C3HC4 (zinc finger)"/>
    <property type="match status" value="1"/>
</dbReference>
<evidence type="ECO:0000256" key="2">
    <source>
        <dbReference type="ARBA" id="ARBA00022771"/>
    </source>
</evidence>
<keyword evidence="5" id="KW-0175">Coiled coil</keyword>
<feature type="region of interest" description="Disordered" evidence="6">
    <location>
        <begin position="268"/>
        <end position="378"/>
    </location>
</feature>
<keyword evidence="9" id="KW-1185">Reference proteome</keyword>